<dbReference type="AlphaFoldDB" id="A0A1F7GDQ0"/>
<dbReference type="Proteomes" id="UP000178372">
    <property type="component" value="Unassembled WGS sequence"/>
</dbReference>
<organism evidence="3 4">
    <name type="scientific">Candidatus Roizmanbacteria bacterium RIFCSPHIGHO2_01_FULL_39_12b</name>
    <dbReference type="NCBI Taxonomy" id="1802030"/>
    <lineage>
        <taxon>Bacteria</taxon>
        <taxon>Candidatus Roizmaniibacteriota</taxon>
    </lineage>
</organism>
<accession>A0A1F7GDQ0</accession>
<dbReference type="Gene3D" id="2.60.40.1260">
    <property type="entry name" value="Lamin Tail domain"/>
    <property type="match status" value="1"/>
</dbReference>
<reference evidence="3 4" key="1">
    <citation type="journal article" date="2016" name="Nat. Commun.">
        <title>Thousands of microbial genomes shed light on interconnected biogeochemical processes in an aquifer system.</title>
        <authorList>
            <person name="Anantharaman K."/>
            <person name="Brown C.T."/>
            <person name="Hug L.A."/>
            <person name="Sharon I."/>
            <person name="Castelle C.J."/>
            <person name="Probst A.J."/>
            <person name="Thomas B.C."/>
            <person name="Singh A."/>
            <person name="Wilkins M.J."/>
            <person name="Karaoz U."/>
            <person name="Brodie E.L."/>
            <person name="Williams K.H."/>
            <person name="Hubbard S.S."/>
            <person name="Banfield J.F."/>
        </authorList>
    </citation>
    <scope>NUCLEOTIDE SEQUENCE [LARGE SCALE GENOMIC DNA]</scope>
</reference>
<evidence type="ECO:0000313" key="3">
    <source>
        <dbReference type="EMBL" id="OGK16984.1"/>
    </source>
</evidence>
<feature type="domain" description="LTD" evidence="2">
    <location>
        <begin position="51"/>
        <end position="178"/>
    </location>
</feature>
<evidence type="ECO:0000259" key="2">
    <source>
        <dbReference type="PROSITE" id="PS51841"/>
    </source>
</evidence>
<name>A0A1F7GDQ0_9BACT</name>
<sequence>MRTRKILIGIVLVFFLTIGLKFTSAFFSDAGQSQNNTFAAADTFPTPTLAVTPTPSPSPTPAVIIVINEISSGGDSKDEWVELYNPTDSPINVSGWKISDKNAFDSGGDDTFPTTPSIPSLGYAVVITNNSTVAGIPSSAITIELVNANIGSGLNNTGDAVHLKNALNVVVDSMSYGNETSVFPIPPTTPSSSQSLARSPNGTDTNSASDWIIDTTPSLGISN</sequence>
<dbReference type="InterPro" id="IPR036415">
    <property type="entry name" value="Lamin_tail_dom_sf"/>
</dbReference>
<feature type="compositionally biased region" description="Polar residues" evidence="1">
    <location>
        <begin position="196"/>
        <end position="223"/>
    </location>
</feature>
<dbReference type="InterPro" id="IPR001322">
    <property type="entry name" value="Lamin_tail_dom"/>
</dbReference>
<evidence type="ECO:0000256" key="1">
    <source>
        <dbReference type="SAM" id="MobiDB-lite"/>
    </source>
</evidence>
<dbReference type="SUPFAM" id="SSF74853">
    <property type="entry name" value="Lamin A/C globular tail domain"/>
    <property type="match status" value="1"/>
</dbReference>
<dbReference type="Pfam" id="PF00932">
    <property type="entry name" value="LTD"/>
    <property type="match status" value="1"/>
</dbReference>
<comment type="caution">
    <text evidence="3">The sequence shown here is derived from an EMBL/GenBank/DDBJ whole genome shotgun (WGS) entry which is preliminary data.</text>
</comment>
<proteinExistence type="predicted"/>
<protein>
    <recommendedName>
        <fullName evidence="2">LTD domain-containing protein</fullName>
    </recommendedName>
</protein>
<gene>
    <name evidence="3" type="ORF">A2690_02310</name>
</gene>
<feature type="region of interest" description="Disordered" evidence="1">
    <location>
        <begin position="181"/>
        <end position="223"/>
    </location>
</feature>
<dbReference type="PROSITE" id="PS51841">
    <property type="entry name" value="LTD"/>
    <property type="match status" value="1"/>
</dbReference>
<evidence type="ECO:0000313" key="4">
    <source>
        <dbReference type="Proteomes" id="UP000178372"/>
    </source>
</evidence>
<dbReference type="EMBL" id="MFZF01000007">
    <property type="protein sequence ID" value="OGK16984.1"/>
    <property type="molecule type" value="Genomic_DNA"/>
</dbReference>